<dbReference type="InterPro" id="IPR013766">
    <property type="entry name" value="Thioredoxin_domain"/>
</dbReference>
<comment type="similarity">
    <text evidence="1 7">Belongs to the thioredoxin family.</text>
</comment>
<dbReference type="PROSITE" id="PS51352">
    <property type="entry name" value="THIOREDOXIN_2"/>
    <property type="match status" value="1"/>
</dbReference>
<evidence type="ECO:0000313" key="12">
    <source>
        <dbReference type="Proteomes" id="UP000236946"/>
    </source>
</evidence>
<organism evidence="11 12">
    <name type="scientific">Candidatus Staskawiczbacteria bacterium CG10_big_fil_rev_8_21_14_0_10_38_10</name>
    <dbReference type="NCBI Taxonomy" id="1974891"/>
    <lineage>
        <taxon>Bacteria</taxon>
        <taxon>Candidatus Staskawicziibacteriota</taxon>
    </lineage>
</organism>
<protein>
    <recommendedName>
        <fullName evidence="6 7">Thioredoxin</fullName>
    </recommendedName>
</protein>
<dbReference type="SUPFAM" id="SSF52833">
    <property type="entry name" value="Thioredoxin-like"/>
    <property type="match status" value="1"/>
</dbReference>
<sequence length="104" mass="11958">MLNLTDENFEKEIQGTDKPILVDFWAQWCMPCSVLGPILEKLTEEYKEKLTLAKVDLDAAPLVSQKYRIEQIPTVILFKEGKPISGFIGVRPEPIIKNWLEQNL</sequence>
<dbReference type="Pfam" id="PF00085">
    <property type="entry name" value="Thioredoxin"/>
    <property type="match status" value="1"/>
</dbReference>
<dbReference type="CDD" id="cd02956">
    <property type="entry name" value="ybbN"/>
    <property type="match status" value="1"/>
</dbReference>
<dbReference type="AlphaFoldDB" id="A0A2H9T1N2"/>
<evidence type="ECO:0000313" key="11">
    <source>
        <dbReference type="EMBL" id="PJE69666.1"/>
    </source>
</evidence>
<dbReference type="NCBIfam" id="TIGR01068">
    <property type="entry name" value="thioredoxin"/>
    <property type="match status" value="1"/>
</dbReference>
<evidence type="ECO:0000256" key="8">
    <source>
        <dbReference type="PIRSR" id="PIRSR000077-1"/>
    </source>
</evidence>
<feature type="active site" description="Nucleophile" evidence="8">
    <location>
        <position position="32"/>
    </location>
</feature>
<dbReference type="GO" id="GO:0005737">
    <property type="term" value="C:cytoplasm"/>
    <property type="evidence" value="ECO:0007669"/>
    <property type="project" value="TreeGrafter"/>
</dbReference>
<feature type="site" description="Contributes to redox potential value" evidence="8">
    <location>
        <position position="30"/>
    </location>
</feature>
<dbReference type="FunFam" id="3.40.30.10:FF:000001">
    <property type="entry name" value="Thioredoxin"/>
    <property type="match status" value="1"/>
</dbReference>
<comment type="caution">
    <text evidence="11">The sequence shown here is derived from an EMBL/GenBank/DDBJ whole genome shotgun (WGS) entry which is preliminary data.</text>
</comment>
<keyword evidence="4 9" id="KW-1015">Disulfide bond</keyword>
<evidence type="ECO:0000256" key="3">
    <source>
        <dbReference type="ARBA" id="ARBA00022982"/>
    </source>
</evidence>
<evidence type="ECO:0000256" key="2">
    <source>
        <dbReference type="ARBA" id="ARBA00022448"/>
    </source>
</evidence>
<dbReference type="PANTHER" id="PTHR45663">
    <property type="entry name" value="GEO12009P1"/>
    <property type="match status" value="1"/>
</dbReference>
<reference evidence="12" key="1">
    <citation type="submission" date="2017-09" db="EMBL/GenBank/DDBJ databases">
        <title>Depth-based differentiation of microbial function through sediment-hosted aquifers and enrichment of novel symbionts in the deep terrestrial subsurface.</title>
        <authorList>
            <person name="Probst A.J."/>
            <person name="Ladd B."/>
            <person name="Jarett J.K."/>
            <person name="Geller-Mcgrath D.E."/>
            <person name="Sieber C.M.K."/>
            <person name="Emerson J.B."/>
            <person name="Anantharaman K."/>
            <person name="Thomas B.C."/>
            <person name="Malmstrom R."/>
            <person name="Stieglmeier M."/>
            <person name="Klingl A."/>
            <person name="Woyke T."/>
            <person name="Ryan C.M."/>
            <person name="Banfield J.F."/>
        </authorList>
    </citation>
    <scope>NUCLEOTIDE SEQUENCE [LARGE SCALE GENOMIC DNA]</scope>
</reference>
<dbReference type="InterPro" id="IPR005746">
    <property type="entry name" value="Thioredoxin"/>
</dbReference>
<keyword evidence="3" id="KW-0249">Electron transport</keyword>
<evidence type="ECO:0000256" key="5">
    <source>
        <dbReference type="ARBA" id="ARBA00023284"/>
    </source>
</evidence>
<name>A0A2H9T1N2_9BACT</name>
<evidence type="ECO:0000256" key="1">
    <source>
        <dbReference type="ARBA" id="ARBA00008987"/>
    </source>
</evidence>
<feature type="site" description="Deprotonates C-terminal active site Cys" evidence="8">
    <location>
        <position position="23"/>
    </location>
</feature>
<dbReference type="PANTHER" id="PTHR45663:SF11">
    <property type="entry name" value="GEO12009P1"/>
    <property type="match status" value="1"/>
</dbReference>
<dbReference type="Gene3D" id="3.40.30.10">
    <property type="entry name" value="Glutaredoxin"/>
    <property type="match status" value="1"/>
</dbReference>
<feature type="disulfide bond" description="Redox-active" evidence="9">
    <location>
        <begin position="29"/>
        <end position="32"/>
    </location>
</feature>
<evidence type="ECO:0000256" key="7">
    <source>
        <dbReference type="PIRNR" id="PIRNR000077"/>
    </source>
</evidence>
<dbReference type="PIRSF" id="PIRSF000077">
    <property type="entry name" value="Thioredoxin"/>
    <property type="match status" value="1"/>
</dbReference>
<accession>A0A2H9T1N2</accession>
<dbReference type="EMBL" id="PFEN01000014">
    <property type="protein sequence ID" value="PJE69666.1"/>
    <property type="molecule type" value="Genomic_DNA"/>
</dbReference>
<keyword evidence="2" id="KW-0813">Transport</keyword>
<gene>
    <name evidence="11" type="primary">trxA</name>
    <name evidence="11" type="ORF">COU98_00825</name>
</gene>
<feature type="active site" description="Nucleophile" evidence="8">
    <location>
        <position position="29"/>
    </location>
</feature>
<dbReference type="Proteomes" id="UP000236946">
    <property type="component" value="Unassembled WGS sequence"/>
</dbReference>
<feature type="domain" description="Thioredoxin" evidence="10">
    <location>
        <begin position="1"/>
        <end position="104"/>
    </location>
</feature>
<dbReference type="InterPro" id="IPR036249">
    <property type="entry name" value="Thioredoxin-like_sf"/>
</dbReference>
<dbReference type="GO" id="GO:0015035">
    <property type="term" value="F:protein-disulfide reductase activity"/>
    <property type="evidence" value="ECO:0007669"/>
    <property type="project" value="UniProtKB-UniRule"/>
</dbReference>
<evidence type="ECO:0000259" key="10">
    <source>
        <dbReference type="PROSITE" id="PS51352"/>
    </source>
</evidence>
<keyword evidence="5 9" id="KW-0676">Redox-active center</keyword>
<feature type="site" description="Contributes to redox potential value" evidence="8">
    <location>
        <position position="31"/>
    </location>
</feature>
<evidence type="ECO:0000256" key="9">
    <source>
        <dbReference type="PIRSR" id="PIRSR000077-4"/>
    </source>
</evidence>
<evidence type="ECO:0000256" key="4">
    <source>
        <dbReference type="ARBA" id="ARBA00023157"/>
    </source>
</evidence>
<evidence type="ECO:0000256" key="6">
    <source>
        <dbReference type="NCBIfam" id="TIGR01068"/>
    </source>
</evidence>
<proteinExistence type="inferred from homology"/>
<dbReference type="PRINTS" id="PR00421">
    <property type="entry name" value="THIOREDOXIN"/>
</dbReference>